<feature type="domain" description="N-acetyltransferase" evidence="1">
    <location>
        <begin position="1"/>
        <end position="161"/>
    </location>
</feature>
<evidence type="ECO:0000313" key="3">
    <source>
        <dbReference type="EMBL" id="UOO96304.1"/>
    </source>
</evidence>
<dbReference type="AlphaFoldDB" id="A0AAV3SJZ9"/>
<accession>A0AAV3SJZ9</accession>
<dbReference type="Pfam" id="PF00583">
    <property type="entry name" value="Acetyltransf_1"/>
    <property type="match status" value="1"/>
</dbReference>
<dbReference type="Proteomes" id="UP000830542">
    <property type="component" value="Chromosome"/>
</dbReference>
<reference evidence="3" key="2">
    <citation type="submission" date="2022-04" db="EMBL/GenBank/DDBJ databases">
        <title>Sequencing and genomic assembly of Halococcus dombrowskii.</title>
        <authorList>
            <person name="Lim S.W."/>
            <person name="MacLea K.S."/>
        </authorList>
    </citation>
    <scope>NUCLEOTIDE SEQUENCE</scope>
    <source>
        <strain evidence="3">H4</strain>
    </source>
</reference>
<evidence type="ECO:0000313" key="4">
    <source>
        <dbReference type="Proteomes" id="UP000830542"/>
    </source>
</evidence>
<reference evidence="2" key="1">
    <citation type="journal article" date="2014" name="Int. J. Syst. Evol. Microbiol.">
        <title>Complete genome sequence of Corynebacterium casei LMG S-19264T (=DSM 44701T), isolated from a smear-ripened cheese.</title>
        <authorList>
            <consortium name="US DOE Joint Genome Institute (JGI-PGF)"/>
            <person name="Walter F."/>
            <person name="Albersmeier A."/>
            <person name="Kalinowski J."/>
            <person name="Ruckert C."/>
        </authorList>
    </citation>
    <scope>NUCLEOTIDE SEQUENCE</scope>
    <source>
        <strain evidence="2">JCM 12289</strain>
    </source>
</reference>
<dbReference type="EMBL" id="CP095005">
    <property type="protein sequence ID" value="UOO96304.1"/>
    <property type="molecule type" value="Genomic_DNA"/>
</dbReference>
<evidence type="ECO:0000313" key="2">
    <source>
        <dbReference type="EMBL" id="GAA0468244.1"/>
    </source>
</evidence>
<keyword evidence="4" id="KW-1185">Reference proteome</keyword>
<evidence type="ECO:0000259" key="1">
    <source>
        <dbReference type="PROSITE" id="PS51186"/>
    </source>
</evidence>
<gene>
    <name evidence="2" type="ORF">GCM10008985_26610</name>
    <name evidence="3" type="ORF">MUK72_06250</name>
</gene>
<dbReference type="GeneID" id="71761432"/>
<name>A0AAV3SJZ9_HALDO</name>
<proteinExistence type="predicted"/>
<dbReference type="RefSeq" id="WP_244704897.1">
    <property type="nucleotide sequence ID" value="NZ_BAAADN010000041.1"/>
</dbReference>
<dbReference type="Proteomes" id="UP001500962">
    <property type="component" value="Unassembled WGS sequence"/>
</dbReference>
<organism evidence="2 5">
    <name type="scientific">Halococcus dombrowskii</name>
    <dbReference type="NCBI Taxonomy" id="179637"/>
    <lineage>
        <taxon>Archaea</taxon>
        <taxon>Methanobacteriati</taxon>
        <taxon>Methanobacteriota</taxon>
        <taxon>Stenosarchaea group</taxon>
        <taxon>Halobacteria</taxon>
        <taxon>Halobacteriales</taxon>
        <taxon>Halococcaceae</taxon>
        <taxon>Halococcus</taxon>
    </lineage>
</organism>
<dbReference type="InterPro" id="IPR000182">
    <property type="entry name" value="GNAT_dom"/>
</dbReference>
<dbReference type="EMBL" id="BAAADN010000041">
    <property type="protein sequence ID" value="GAA0468244.1"/>
    <property type="molecule type" value="Genomic_DNA"/>
</dbReference>
<protein>
    <submittedName>
        <fullName evidence="2">GNAT family N-acetyltransferase</fullName>
    </submittedName>
</protein>
<dbReference type="Gene3D" id="3.40.630.30">
    <property type="match status" value="1"/>
</dbReference>
<reference evidence="2" key="3">
    <citation type="submission" date="2023-12" db="EMBL/GenBank/DDBJ databases">
        <authorList>
            <person name="Sun Q."/>
            <person name="Inoue M."/>
        </authorList>
    </citation>
    <scope>NUCLEOTIDE SEQUENCE</scope>
    <source>
        <strain evidence="2">JCM 12289</strain>
    </source>
</reference>
<sequence length="161" mass="18097">METRPYDPETDAAGLWELKERFEHELGALGGEEKADSYGGKLTDDYRERYLDWVAQCVERDPDSVTVAADGTDLAGYVFVLPEELAMIWDAAVLNELYVRESSRGTDLADELMAAAYDCARDQELPLDRIMLDVDRENGPAGGLYARHGFESWGELRARDL</sequence>
<dbReference type="KEGG" id="hdo:MUK72_06250"/>
<dbReference type="SUPFAM" id="SSF55729">
    <property type="entry name" value="Acyl-CoA N-acyltransferases (Nat)"/>
    <property type="match status" value="1"/>
</dbReference>
<dbReference type="InterPro" id="IPR016181">
    <property type="entry name" value="Acyl_CoA_acyltransferase"/>
</dbReference>
<evidence type="ECO:0000313" key="5">
    <source>
        <dbReference type="Proteomes" id="UP001500962"/>
    </source>
</evidence>
<dbReference type="GO" id="GO:0016747">
    <property type="term" value="F:acyltransferase activity, transferring groups other than amino-acyl groups"/>
    <property type="evidence" value="ECO:0007669"/>
    <property type="project" value="InterPro"/>
</dbReference>
<dbReference type="PROSITE" id="PS51186">
    <property type="entry name" value="GNAT"/>
    <property type="match status" value="1"/>
</dbReference>